<name>W9DWM1_METTI</name>
<keyword evidence="1" id="KW-0812">Transmembrane</keyword>
<protein>
    <submittedName>
        <fullName evidence="2">Uncharacterized protein</fullName>
    </submittedName>
</protein>
<dbReference type="Proteomes" id="UP000019483">
    <property type="component" value="Unassembled WGS sequence"/>
</dbReference>
<comment type="caution">
    <text evidence="2">The sequence shown here is derived from an EMBL/GenBank/DDBJ whole genome shotgun (WGS) entry which is preliminary data.</text>
</comment>
<keyword evidence="1" id="KW-1133">Transmembrane helix</keyword>
<reference evidence="2 3" key="1">
    <citation type="submission" date="2013-08" db="EMBL/GenBank/DDBJ databases">
        <authorList>
            <consortium name="DOE Joint Genome Institute"/>
            <person name="Eisen J."/>
            <person name="Huntemann M."/>
            <person name="Han J."/>
            <person name="Chen A."/>
            <person name="Kyrpides N."/>
            <person name="Mavromatis K."/>
            <person name="Markowitz V."/>
            <person name="Palaniappan K."/>
            <person name="Ivanova N."/>
            <person name="Schaumberg A."/>
            <person name="Pati A."/>
            <person name="Liolios K."/>
            <person name="Nordberg H.P."/>
            <person name="Cantor M.N."/>
            <person name="Hua S.X."/>
            <person name="Woyke T."/>
        </authorList>
    </citation>
    <scope>NUCLEOTIDE SEQUENCE [LARGE SCALE GENOMIC DNA]</scope>
    <source>
        <strain evidence="2 3">DSM 2278</strain>
    </source>
</reference>
<dbReference type="EMBL" id="AZAJ01000001">
    <property type="protein sequence ID" value="ETA68052.1"/>
    <property type="molecule type" value="Genomic_DNA"/>
</dbReference>
<dbReference type="AlphaFoldDB" id="W9DWM1"/>
<keyword evidence="3" id="KW-1185">Reference proteome</keyword>
<dbReference type="GeneID" id="96962850"/>
<dbReference type="OrthoDB" id="139897at2157"/>
<evidence type="ECO:0000313" key="3">
    <source>
        <dbReference type="Proteomes" id="UP000019483"/>
    </source>
</evidence>
<dbReference type="RefSeq" id="WP_023845188.1">
    <property type="nucleotide sequence ID" value="NZ_AZAJ01000001.1"/>
</dbReference>
<keyword evidence="1" id="KW-0472">Membrane</keyword>
<feature type="transmembrane region" description="Helical" evidence="1">
    <location>
        <begin position="6"/>
        <end position="24"/>
    </location>
</feature>
<accession>W9DWM1</accession>
<gene>
    <name evidence="2" type="ORF">MettiDRAFT_1499</name>
</gene>
<proteinExistence type="predicted"/>
<organism evidence="2 3">
    <name type="scientific">Methanolobus tindarius DSM 2278</name>
    <dbReference type="NCBI Taxonomy" id="1090322"/>
    <lineage>
        <taxon>Archaea</taxon>
        <taxon>Methanobacteriati</taxon>
        <taxon>Methanobacteriota</taxon>
        <taxon>Stenosarchaea group</taxon>
        <taxon>Methanomicrobia</taxon>
        <taxon>Methanosarcinales</taxon>
        <taxon>Methanosarcinaceae</taxon>
        <taxon>Methanolobus</taxon>
    </lineage>
</organism>
<evidence type="ECO:0000313" key="2">
    <source>
        <dbReference type="EMBL" id="ETA68052.1"/>
    </source>
</evidence>
<sequence>MTKNKLIVSIIIIAILALILMYALGNKEEPLRFSVFNNDIYSHNIKVEIFDSAGTSIFSEIYNLEANTYIMSAPIDKNDTSYVYKATLGNNVTSTYNFEVQPTAEVSMDINNNSGTLSIDFGYSIA</sequence>
<evidence type="ECO:0000256" key="1">
    <source>
        <dbReference type="SAM" id="Phobius"/>
    </source>
</evidence>